<proteinExistence type="predicted"/>
<evidence type="ECO:0000313" key="1">
    <source>
        <dbReference type="EMBL" id="EMG01594.1"/>
    </source>
</evidence>
<organism evidence="1 2">
    <name type="scientific">Leptospira borgpetersenii str. 200701203</name>
    <dbReference type="NCBI Taxonomy" id="1193007"/>
    <lineage>
        <taxon>Bacteria</taxon>
        <taxon>Pseudomonadati</taxon>
        <taxon>Spirochaetota</taxon>
        <taxon>Spirochaetia</taxon>
        <taxon>Leptospirales</taxon>
        <taxon>Leptospiraceae</taxon>
        <taxon>Leptospira</taxon>
    </lineage>
</organism>
<dbReference type="BioCyc" id="LBOR1193007:G11KN-3653-MONOMER"/>
<gene>
    <name evidence="1" type="ORF">LEP1GSC123_3998</name>
</gene>
<reference evidence="1 2" key="1">
    <citation type="submission" date="2013-01" db="EMBL/GenBank/DDBJ databases">
        <authorList>
            <person name="Harkins D.M."/>
            <person name="Durkin A.S."/>
            <person name="Brinkac L.M."/>
            <person name="Haft D.H."/>
            <person name="Selengut J.D."/>
            <person name="Sanka R."/>
            <person name="DePew J."/>
            <person name="Purushe J."/>
            <person name="Picardeau M."/>
            <person name="Werts C."/>
            <person name="Goarant C."/>
            <person name="Vinetz J.M."/>
            <person name="Sutton G.G."/>
            <person name="Nierman W.C."/>
            <person name="Fouts D.E."/>
        </authorList>
    </citation>
    <scope>NUCLEOTIDE SEQUENCE [LARGE SCALE GENOMIC DNA]</scope>
    <source>
        <strain evidence="1 2">200701203</strain>
    </source>
</reference>
<evidence type="ECO:0000313" key="2">
    <source>
        <dbReference type="Proteomes" id="UP000011783"/>
    </source>
</evidence>
<evidence type="ECO:0008006" key="3">
    <source>
        <dbReference type="Google" id="ProtNLM"/>
    </source>
</evidence>
<comment type="caution">
    <text evidence="1">The sequence shown here is derived from an EMBL/GenBank/DDBJ whole genome shotgun (WGS) entry which is preliminary data.</text>
</comment>
<protein>
    <recommendedName>
        <fullName evidence="3">DNA methylase adenine-specific domain-containing protein</fullName>
    </recommendedName>
</protein>
<name>M3H3D7_LEPBO</name>
<accession>M3H3D7</accession>
<dbReference type="EMBL" id="AKWO02000020">
    <property type="protein sequence ID" value="EMG01594.1"/>
    <property type="molecule type" value="Genomic_DNA"/>
</dbReference>
<sequence length="49" mass="5614">MDPFTGTGTFITRLMQSALIDLKDLPYKFKHEIHANEIVLLVYYIAPST</sequence>
<dbReference type="AlphaFoldDB" id="M3H3D7"/>
<dbReference type="Proteomes" id="UP000011783">
    <property type="component" value="Unassembled WGS sequence"/>
</dbReference>